<dbReference type="Proteomes" id="UP001163115">
    <property type="component" value="Chromosome"/>
</dbReference>
<dbReference type="SUPFAM" id="SSF69360">
    <property type="entry name" value="Cell wall binding repeat"/>
    <property type="match status" value="1"/>
</dbReference>
<keyword evidence="5" id="KW-1185">Reference proteome</keyword>
<organism evidence="4 5">
    <name type="scientific">Lacrimispora xylanolytica</name>
    <dbReference type="NCBI Taxonomy" id="29375"/>
    <lineage>
        <taxon>Bacteria</taxon>
        <taxon>Bacillati</taxon>
        <taxon>Bacillota</taxon>
        <taxon>Clostridia</taxon>
        <taxon>Lachnospirales</taxon>
        <taxon>Lachnospiraceae</taxon>
        <taxon>Lacrimispora</taxon>
    </lineage>
</organism>
<dbReference type="Gene3D" id="2.10.270.10">
    <property type="entry name" value="Cholin Binding"/>
    <property type="match status" value="1"/>
</dbReference>
<dbReference type="InterPro" id="IPR018337">
    <property type="entry name" value="Cell_wall/Cho-bd_repeat"/>
</dbReference>
<evidence type="ECO:0000256" key="1">
    <source>
        <dbReference type="ARBA" id="ARBA00022737"/>
    </source>
</evidence>
<gene>
    <name evidence="4" type="ORF">OW255_06390</name>
</gene>
<accession>A0ABY7AFM5</accession>
<proteinExistence type="predicted"/>
<feature type="repeat" description="Cell wall-binding" evidence="2">
    <location>
        <begin position="43"/>
        <end position="62"/>
    </location>
</feature>
<dbReference type="EMBL" id="CP113524">
    <property type="protein sequence ID" value="WAJ25135.1"/>
    <property type="molecule type" value="Genomic_DNA"/>
</dbReference>
<evidence type="ECO:0000256" key="3">
    <source>
        <dbReference type="SAM" id="SignalP"/>
    </source>
</evidence>
<evidence type="ECO:0000313" key="5">
    <source>
        <dbReference type="Proteomes" id="UP001163115"/>
    </source>
</evidence>
<name>A0ABY7AFM5_9FIRM</name>
<keyword evidence="3" id="KW-0732">Signal</keyword>
<evidence type="ECO:0008006" key="6">
    <source>
        <dbReference type="Google" id="ProtNLM"/>
    </source>
</evidence>
<dbReference type="PROSITE" id="PS51170">
    <property type="entry name" value="CW"/>
    <property type="match status" value="1"/>
</dbReference>
<dbReference type="RefSeq" id="WP_268116052.1">
    <property type="nucleotide sequence ID" value="NZ_CP113524.1"/>
</dbReference>
<evidence type="ECO:0000313" key="4">
    <source>
        <dbReference type="EMBL" id="WAJ25135.1"/>
    </source>
</evidence>
<reference evidence="4" key="1">
    <citation type="submission" date="2022-11" db="EMBL/GenBank/DDBJ databases">
        <title>Lacrimispora xylanolytica sy1, complete genome.</title>
        <authorList>
            <person name="Choi S."/>
        </authorList>
    </citation>
    <scope>NUCLEOTIDE SEQUENCE</scope>
    <source>
        <strain evidence="4">Sy1</strain>
    </source>
</reference>
<feature type="chain" id="PRO_5045543847" description="Cell wall binding repeat protein" evidence="3">
    <location>
        <begin position="24"/>
        <end position="231"/>
    </location>
</feature>
<sequence length="231" mass="26750">MKKLKVLLTTACISFLFSMEAFANWVQVDSGQWKYDLFGTYISNQWVEDEGNWYYLDDNGIMLANITQDINSASYTFDTSGKCMNPGTIDYKNTKAFIREDIGFSVDIPTKVTTDAFNTTDENFSIESEDFYINLGFANIESDLNPWGYGLQAETQFCKDYQNEAVQVSTSYKKLGDFYMYYREYLLYNSAYIDFYSYVEDHKVISIVQVSYSKSSRERSTDILNTLKKIS</sequence>
<keyword evidence="1" id="KW-0677">Repeat</keyword>
<feature type="signal peptide" evidence="3">
    <location>
        <begin position="1"/>
        <end position="23"/>
    </location>
</feature>
<protein>
    <recommendedName>
        <fullName evidence="6">Cell wall binding repeat protein</fullName>
    </recommendedName>
</protein>
<dbReference type="Pfam" id="PF01473">
    <property type="entry name" value="Choline_bind_1"/>
    <property type="match status" value="1"/>
</dbReference>
<evidence type="ECO:0000256" key="2">
    <source>
        <dbReference type="PROSITE-ProRule" id="PRU00591"/>
    </source>
</evidence>